<evidence type="ECO:0000256" key="3">
    <source>
        <dbReference type="ARBA" id="ARBA00023237"/>
    </source>
</evidence>
<dbReference type="InterPro" id="IPR025665">
    <property type="entry name" value="Beta-barrel_OMP_2"/>
</dbReference>
<protein>
    <submittedName>
        <fullName evidence="8">OmpA family protein</fullName>
    </submittedName>
</protein>
<feature type="chain" id="PRO_5045448154" evidence="6">
    <location>
        <begin position="22"/>
        <end position="461"/>
    </location>
</feature>
<gene>
    <name evidence="8" type="ORF">QJ048_15450</name>
</gene>
<dbReference type="Pfam" id="PF13568">
    <property type="entry name" value="OMP_b-brl_2"/>
    <property type="match status" value="1"/>
</dbReference>
<dbReference type="PROSITE" id="PS51123">
    <property type="entry name" value="OMPA_2"/>
    <property type="match status" value="1"/>
</dbReference>
<organism evidence="8 9">
    <name type="scientific">Pinibacter soli</name>
    <dbReference type="NCBI Taxonomy" id="3044211"/>
    <lineage>
        <taxon>Bacteria</taxon>
        <taxon>Pseudomonadati</taxon>
        <taxon>Bacteroidota</taxon>
        <taxon>Chitinophagia</taxon>
        <taxon>Chitinophagales</taxon>
        <taxon>Chitinophagaceae</taxon>
        <taxon>Pinibacter</taxon>
    </lineage>
</organism>
<dbReference type="EMBL" id="JASBRG010000007">
    <property type="protein sequence ID" value="MDI3321189.1"/>
    <property type="molecule type" value="Genomic_DNA"/>
</dbReference>
<sequence>MNRKMLAMSLGLLAITGNAISQELSVEINGGLQGLHYDLPGGNVKPQAGGALGVGYMFPVHKNWNVLTGINGAFYATKATLNSQLTYSSFQVDDMGSAFQYNVKTTGYQEKQTFMAVTVPLILQYHTNGEKIQWYINGGAKLLMPFSGKAKASADQIETSGYYPDMNVEVKQLPEHGFGTVQNWSGTSNADLKLGAMASFATGVSFPLSTGMRLYAGVYADYGLTNVYKKDGSGSMLSYSATGVNNIVPGTVLNMEAAGNAYPNAFGIQVKLGFDRKKSKSAPAAPAAGKSASTTGKSDSVAKTSVPASKVQPEPEVKKDSQTTAVQPVEQVKQIAPPPPPPAVMSDEEMGTLQDPVAFGKIGSTDVPEALKPRLDSIANIMKKYPTMRVSVTGHTCDIGSDETNQKIGLKRAQEVAAYLANKGIDADRIEVTSLGKTKPLMPNTSEENRRVNRRVEIMVL</sequence>
<dbReference type="CDD" id="cd07185">
    <property type="entry name" value="OmpA_C-like"/>
    <property type="match status" value="1"/>
</dbReference>
<keyword evidence="6" id="KW-0732">Signal</keyword>
<keyword evidence="3" id="KW-0998">Cell outer membrane</keyword>
<evidence type="ECO:0000313" key="9">
    <source>
        <dbReference type="Proteomes" id="UP001226434"/>
    </source>
</evidence>
<reference evidence="8 9" key="1">
    <citation type="submission" date="2023-05" db="EMBL/GenBank/DDBJ databases">
        <title>Genome sequence of Pinibacter sp. MAH-24.</title>
        <authorList>
            <person name="Huq M.A."/>
        </authorList>
    </citation>
    <scope>NUCLEOTIDE SEQUENCE [LARGE SCALE GENOMIC DNA]</scope>
    <source>
        <strain evidence="8 9">MAH-24</strain>
    </source>
</reference>
<comment type="subcellular location">
    <subcellularLocation>
        <location evidence="1">Cell outer membrane</location>
    </subcellularLocation>
</comment>
<feature type="compositionally biased region" description="Low complexity" evidence="5">
    <location>
        <begin position="281"/>
        <end position="296"/>
    </location>
</feature>
<accession>A0ABT6RF43</accession>
<proteinExistence type="predicted"/>
<evidence type="ECO:0000256" key="4">
    <source>
        <dbReference type="PROSITE-ProRule" id="PRU00473"/>
    </source>
</evidence>
<name>A0ABT6RF43_9BACT</name>
<dbReference type="PANTHER" id="PTHR30329:SF21">
    <property type="entry name" value="LIPOPROTEIN YIAD-RELATED"/>
    <property type="match status" value="1"/>
</dbReference>
<comment type="caution">
    <text evidence="8">The sequence shown here is derived from an EMBL/GenBank/DDBJ whole genome shotgun (WGS) entry which is preliminary data.</text>
</comment>
<feature type="domain" description="OmpA-like" evidence="7">
    <location>
        <begin position="346"/>
        <end position="461"/>
    </location>
</feature>
<dbReference type="PRINTS" id="PR01021">
    <property type="entry name" value="OMPADOMAIN"/>
</dbReference>
<keyword evidence="2 4" id="KW-0472">Membrane</keyword>
<evidence type="ECO:0000256" key="5">
    <source>
        <dbReference type="SAM" id="MobiDB-lite"/>
    </source>
</evidence>
<dbReference type="Gene3D" id="3.30.1330.60">
    <property type="entry name" value="OmpA-like domain"/>
    <property type="match status" value="1"/>
</dbReference>
<keyword evidence="9" id="KW-1185">Reference proteome</keyword>
<dbReference type="SUPFAM" id="SSF103088">
    <property type="entry name" value="OmpA-like"/>
    <property type="match status" value="1"/>
</dbReference>
<feature type="region of interest" description="Disordered" evidence="5">
    <location>
        <begin position="280"/>
        <end position="348"/>
    </location>
</feature>
<dbReference type="InterPro" id="IPR036737">
    <property type="entry name" value="OmpA-like_sf"/>
</dbReference>
<dbReference type="Pfam" id="PF00691">
    <property type="entry name" value="OmpA"/>
    <property type="match status" value="1"/>
</dbReference>
<feature type="signal peptide" evidence="6">
    <location>
        <begin position="1"/>
        <end position="21"/>
    </location>
</feature>
<evidence type="ECO:0000259" key="7">
    <source>
        <dbReference type="PROSITE" id="PS51123"/>
    </source>
</evidence>
<evidence type="ECO:0000256" key="2">
    <source>
        <dbReference type="ARBA" id="ARBA00023136"/>
    </source>
</evidence>
<dbReference type="InterPro" id="IPR006665">
    <property type="entry name" value="OmpA-like"/>
</dbReference>
<dbReference type="InterPro" id="IPR050330">
    <property type="entry name" value="Bact_OuterMem_StrucFunc"/>
</dbReference>
<evidence type="ECO:0000256" key="1">
    <source>
        <dbReference type="ARBA" id="ARBA00004442"/>
    </source>
</evidence>
<dbReference type="RefSeq" id="WP_282335299.1">
    <property type="nucleotide sequence ID" value="NZ_JASBRG010000007.1"/>
</dbReference>
<feature type="compositionally biased region" description="Polar residues" evidence="5">
    <location>
        <begin position="297"/>
        <end position="307"/>
    </location>
</feature>
<dbReference type="InterPro" id="IPR006664">
    <property type="entry name" value="OMP_bac"/>
</dbReference>
<dbReference type="PANTHER" id="PTHR30329">
    <property type="entry name" value="STATOR ELEMENT OF FLAGELLAR MOTOR COMPLEX"/>
    <property type="match status" value="1"/>
</dbReference>
<evidence type="ECO:0000256" key="6">
    <source>
        <dbReference type="SAM" id="SignalP"/>
    </source>
</evidence>
<evidence type="ECO:0000313" key="8">
    <source>
        <dbReference type="EMBL" id="MDI3321189.1"/>
    </source>
</evidence>
<dbReference type="Proteomes" id="UP001226434">
    <property type="component" value="Unassembled WGS sequence"/>
</dbReference>